<evidence type="ECO:0000256" key="2">
    <source>
        <dbReference type="ARBA" id="ARBA00022898"/>
    </source>
</evidence>
<name>A0A2G1BQD8_9FLAO</name>
<dbReference type="PROSITE" id="PS00878">
    <property type="entry name" value="ODR_DC_2_1"/>
    <property type="match status" value="1"/>
</dbReference>
<gene>
    <name evidence="3" type="ORF">CSC81_18685</name>
</gene>
<evidence type="ECO:0000313" key="3">
    <source>
        <dbReference type="EMBL" id="PHN95785.1"/>
    </source>
</evidence>
<reference evidence="3 4" key="1">
    <citation type="journal article" date="2016" name="Nat. Commun.">
        <title>Microbial interactions lead to rapid micro-scale successions on model marine particles.</title>
        <authorList>
            <person name="Datta M.S."/>
            <person name="Sliwerska E."/>
            <person name="Gore J."/>
            <person name="Polz M.F."/>
            <person name="Cordero O.X."/>
        </authorList>
    </citation>
    <scope>NUCLEOTIDE SEQUENCE [LARGE SCALE GENOMIC DNA]</scope>
    <source>
        <strain evidence="3 4">4G03</strain>
    </source>
</reference>
<comment type="caution">
    <text evidence="3">The sequence shown here is derived from an EMBL/GenBank/DDBJ whole genome shotgun (WGS) entry which is preliminary data.</text>
</comment>
<dbReference type="GO" id="GO:0009089">
    <property type="term" value="P:lysine biosynthetic process via diaminopimelate"/>
    <property type="evidence" value="ECO:0007669"/>
    <property type="project" value="TreeGrafter"/>
</dbReference>
<feature type="non-terminal residue" evidence="3">
    <location>
        <position position="69"/>
    </location>
</feature>
<dbReference type="AlphaFoldDB" id="A0A2G1BQD8"/>
<dbReference type="PANTHER" id="PTHR43727">
    <property type="entry name" value="DIAMINOPIMELATE DECARBOXYLASE"/>
    <property type="match status" value="1"/>
</dbReference>
<sequence length="69" mass="7648">MTNKDLLNVVKNYGSPVYVYDADTITAQYNRLTNAFKSVKQLRLNYAVKALSNLSVLQHLKGLGSGLDT</sequence>
<keyword evidence="2" id="KW-0663">Pyridoxal phosphate</keyword>
<evidence type="ECO:0000313" key="4">
    <source>
        <dbReference type="Proteomes" id="UP000222163"/>
    </source>
</evidence>
<proteinExistence type="predicted"/>
<dbReference type="InterPro" id="IPR022653">
    <property type="entry name" value="De-COase2_pyr-phos_BS"/>
</dbReference>
<dbReference type="PANTHER" id="PTHR43727:SF2">
    <property type="entry name" value="GROUP IV DECARBOXYLASE"/>
    <property type="match status" value="1"/>
</dbReference>
<evidence type="ECO:0000256" key="1">
    <source>
        <dbReference type="ARBA" id="ARBA00001933"/>
    </source>
</evidence>
<dbReference type="InterPro" id="IPR009006">
    <property type="entry name" value="Ala_racemase/Decarboxylase_C"/>
</dbReference>
<dbReference type="GO" id="GO:0008836">
    <property type="term" value="F:diaminopimelate decarboxylase activity"/>
    <property type="evidence" value="ECO:0007669"/>
    <property type="project" value="TreeGrafter"/>
</dbReference>
<comment type="cofactor">
    <cofactor evidence="1">
        <name>pyridoxal 5'-phosphate</name>
        <dbReference type="ChEBI" id="CHEBI:597326"/>
    </cofactor>
</comment>
<protein>
    <submittedName>
        <fullName evidence="3">Diaminopimelate decarboxylase</fullName>
    </submittedName>
</protein>
<dbReference type="Gene3D" id="2.40.37.10">
    <property type="entry name" value="Lyase, Ornithine Decarboxylase, Chain A, domain 1"/>
    <property type="match status" value="1"/>
</dbReference>
<accession>A0A2G1BQD8</accession>
<organism evidence="3 4">
    <name type="scientific">Tenacibaculum discolor</name>
    <dbReference type="NCBI Taxonomy" id="361581"/>
    <lineage>
        <taxon>Bacteria</taxon>
        <taxon>Pseudomonadati</taxon>
        <taxon>Bacteroidota</taxon>
        <taxon>Flavobacteriia</taxon>
        <taxon>Flavobacteriales</taxon>
        <taxon>Flavobacteriaceae</taxon>
        <taxon>Tenacibaculum</taxon>
    </lineage>
</organism>
<dbReference type="EMBL" id="PDUU01001084">
    <property type="protein sequence ID" value="PHN95785.1"/>
    <property type="molecule type" value="Genomic_DNA"/>
</dbReference>
<dbReference type="Proteomes" id="UP000222163">
    <property type="component" value="Unassembled WGS sequence"/>
</dbReference>
<dbReference type="InterPro" id="IPR029066">
    <property type="entry name" value="PLP-binding_barrel"/>
</dbReference>
<dbReference type="SUPFAM" id="SSF51419">
    <property type="entry name" value="PLP-binding barrel"/>
    <property type="match status" value="1"/>
</dbReference>
<dbReference type="Gene3D" id="3.20.20.10">
    <property type="entry name" value="Alanine racemase"/>
    <property type="match status" value="1"/>
</dbReference>